<keyword evidence="8" id="KW-1185">Reference proteome</keyword>
<sequence>MASYLLLWMLFCVLNLGLLAIVFHALLALTDMEADQLDPFEATARVNKFVLPEFILQWILCFLFLVTGHWVMVLISLPIACFHLTLYLKRKHLIDVTEVFRSLDREKKQRVIKLGIYLVFLCITIFRLDLHCCLLLS</sequence>
<gene>
    <name evidence="7" type="ORF">LITE_LOCUS5736</name>
</gene>
<proteinExistence type="inferred from homology"/>
<dbReference type="InterPro" id="IPR003377">
    <property type="entry name" value="Cornichon"/>
</dbReference>
<comment type="caution">
    <text evidence="7">The sequence shown here is derived from an EMBL/GenBank/DDBJ whole genome shotgun (WGS) entry which is preliminary data.</text>
</comment>
<dbReference type="Proteomes" id="UP001154282">
    <property type="component" value="Unassembled WGS sequence"/>
</dbReference>
<keyword evidence="3 6" id="KW-0812">Transmembrane</keyword>
<dbReference type="AlphaFoldDB" id="A0AAV0HSM4"/>
<evidence type="ECO:0000256" key="2">
    <source>
        <dbReference type="ARBA" id="ARBA00010095"/>
    </source>
</evidence>
<dbReference type="GO" id="GO:0016020">
    <property type="term" value="C:membrane"/>
    <property type="evidence" value="ECO:0007669"/>
    <property type="project" value="UniProtKB-SubCell"/>
</dbReference>
<feature type="transmembrane region" description="Helical" evidence="6">
    <location>
        <begin position="7"/>
        <end position="29"/>
    </location>
</feature>
<evidence type="ECO:0000256" key="5">
    <source>
        <dbReference type="ARBA" id="ARBA00023136"/>
    </source>
</evidence>
<organism evidence="7 8">
    <name type="scientific">Linum tenue</name>
    <dbReference type="NCBI Taxonomy" id="586396"/>
    <lineage>
        <taxon>Eukaryota</taxon>
        <taxon>Viridiplantae</taxon>
        <taxon>Streptophyta</taxon>
        <taxon>Embryophyta</taxon>
        <taxon>Tracheophyta</taxon>
        <taxon>Spermatophyta</taxon>
        <taxon>Magnoliopsida</taxon>
        <taxon>eudicotyledons</taxon>
        <taxon>Gunneridae</taxon>
        <taxon>Pentapetalae</taxon>
        <taxon>rosids</taxon>
        <taxon>fabids</taxon>
        <taxon>Malpighiales</taxon>
        <taxon>Linaceae</taxon>
        <taxon>Linum</taxon>
    </lineage>
</organism>
<evidence type="ECO:0000313" key="8">
    <source>
        <dbReference type="Proteomes" id="UP001154282"/>
    </source>
</evidence>
<evidence type="ECO:0000256" key="3">
    <source>
        <dbReference type="ARBA" id="ARBA00022692"/>
    </source>
</evidence>
<feature type="transmembrane region" description="Helical" evidence="6">
    <location>
        <begin position="111"/>
        <end position="128"/>
    </location>
</feature>
<comment type="subcellular location">
    <subcellularLocation>
        <location evidence="1">Membrane</location>
        <topology evidence="1">Multi-pass membrane protein</topology>
    </subcellularLocation>
</comment>
<dbReference type="GO" id="GO:0016192">
    <property type="term" value="P:vesicle-mediated transport"/>
    <property type="evidence" value="ECO:0007669"/>
    <property type="project" value="InterPro"/>
</dbReference>
<accession>A0AAV0HSM4</accession>
<feature type="transmembrane region" description="Helical" evidence="6">
    <location>
        <begin position="55"/>
        <end position="82"/>
    </location>
</feature>
<dbReference type="Pfam" id="PF03311">
    <property type="entry name" value="Cornichon"/>
    <property type="match status" value="1"/>
</dbReference>
<name>A0AAV0HSM4_9ROSI</name>
<evidence type="ECO:0008006" key="9">
    <source>
        <dbReference type="Google" id="ProtNLM"/>
    </source>
</evidence>
<protein>
    <recommendedName>
        <fullName evidence="9">Protein cornichon homolog 1</fullName>
    </recommendedName>
</protein>
<dbReference type="PANTHER" id="PTHR12290">
    <property type="entry name" value="CORNICHON-RELATED"/>
    <property type="match status" value="1"/>
</dbReference>
<comment type="similarity">
    <text evidence="2">Belongs to the cornichon family.</text>
</comment>
<dbReference type="SMART" id="SM01398">
    <property type="entry name" value="Cornichon"/>
    <property type="match status" value="1"/>
</dbReference>
<reference evidence="7" key="1">
    <citation type="submission" date="2022-08" db="EMBL/GenBank/DDBJ databases">
        <authorList>
            <person name="Gutierrez-Valencia J."/>
        </authorList>
    </citation>
    <scope>NUCLEOTIDE SEQUENCE</scope>
</reference>
<evidence type="ECO:0000256" key="4">
    <source>
        <dbReference type="ARBA" id="ARBA00022989"/>
    </source>
</evidence>
<evidence type="ECO:0000256" key="1">
    <source>
        <dbReference type="ARBA" id="ARBA00004141"/>
    </source>
</evidence>
<keyword evidence="4 6" id="KW-1133">Transmembrane helix</keyword>
<evidence type="ECO:0000313" key="7">
    <source>
        <dbReference type="EMBL" id="CAI0388151.1"/>
    </source>
</evidence>
<dbReference type="EMBL" id="CAMGYJ010000002">
    <property type="protein sequence ID" value="CAI0388151.1"/>
    <property type="molecule type" value="Genomic_DNA"/>
</dbReference>
<keyword evidence="5 6" id="KW-0472">Membrane</keyword>
<evidence type="ECO:0000256" key="6">
    <source>
        <dbReference type="SAM" id="Phobius"/>
    </source>
</evidence>